<evidence type="ECO:0000313" key="1">
    <source>
        <dbReference type="EMBL" id="RGS00571.1"/>
    </source>
</evidence>
<keyword evidence="2" id="KW-1185">Reference proteome</keyword>
<comment type="caution">
    <text evidence="1">The sequence shown here is derived from an EMBL/GenBank/DDBJ whole genome shotgun (WGS) entry which is preliminary data.</text>
</comment>
<protein>
    <submittedName>
        <fullName evidence="1">Uncharacterized protein</fullName>
    </submittedName>
</protein>
<name>A0A412GZZ4_9BACT</name>
<dbReference type="AlphaFoldDB" id="A0A412GZZ4"/>
<accession>A0A412GZZ4</accession>
<dbReference type="RefSeq" id="WP_118482682.1">
    <property type="nucleotide sequence ID" value="NZ_QRUU01000001.1"/>
</dbReference>
<sequence length="127" mass="15154">MEKEKVLKIFNELTKNIRLLKIDLVEYSYLEKEHEVECFSHISSIDEIVIRVKRILDNYCIDLFNASSEVKCFLIIVEFISWNEMMMNELDPTHEFCEKYIKDSKMCWGLSKYDDVEDVKITLVASR</sequence>
<dbReference type="Proteomes" id="UP000285864">
    <property type="component" value="Unassembled WGS sequence"/>
</dbReference>
<proteinExistence type="predicted"/>
<reference evidence="1 2" key="1">
    <citation type="submission" date="2018-08" db="EMBL/GenBank/DDBJ databases">
        <title>A genome reference for cultivated species of the human gut microbiota.</title>
        <authorList>
            <person name="Zou Y."/>
            <person name="Xue W."/>
            <person name="Luo G."/>
        </authorList>
    </citation>
    <scope>NUCLEOTIDE SEQUENCE [LARGE SCALE GENOMIC DNA]</scope>
    <source>
        <strain evidence="1 2">AF24-2</strain>
    </source>
</reference>
<gene>
    <name evidence="1" type="ORF">DWY20_00335</name>
</gene>
<organism evidence="1 2">
    <name type="scientific">Phocaeicola coprocola</name>
    <dbReference type="NCBI Taxonomy" id="310298"/>
    <lineage>
        <taxon>Bacteria</taxon>
        <taxon>Pseudomonadati</taxon>
        <taxon>Bacteroidota</taxon>
        <taxon>Bacteroidia</taxon>
        <taxon>Bacteroidales</taxon>
        <taxon>Bacteroidaceae</taxon>
        <taxon>Phocaeicola</taxon>
    </lineage>
</organism>
<evidence type="ECO:0000313" key="2">
    <source>
        <dbReference type="Proteomes" id="UP000285864"/>
    </source>
</evidence>
<dbReference type="EMBL" id="QRUU01000001">
    <property type="protein sequence ID" value="RGS00571.1"/>
    <property type="molecule type" value="Genomic_DNA"/>
</dbReference>